<dbReference type="EMBL" id="JBHMCA010000013">
    <property type="protein sequence ID" value="MFB9442233.1"/>
    <property type="molecule type" value="Genomic_DNA"/>
</dbReference>
<proteinExistence type="predicted"/>
<comment type="caution">
    <text evidence="2">The sequence shown here is derived from an EMBL/GenBank/DDBJ whole genome shotgun (WGS) entry which is preliminary data.</text>
</comment>
<dbReference type="CDD" id="cd00090">
    <property type="entry name" value="HTH_ARSR"/>
    <property type="match status" value="1"/>
</dbReference>
<evidence type="ECO:0000313" key="2">
    <source>
        <dbReference type="EMBL" id="MFB9442233.1"/>
    </source>
</evidence>
<dbReference type="RefSeq" id="WP_246656107.1">
    <property type="nucleotide sequence ID" value="NZ_CP061913.1"/>
</dbReference>
<dbReference type="InterPro" id="IPR036390">
    <property type="entry name" value="WH_DNA-bd_sf"/>
</dbReference>
<keyword evidence="3" id="KW-1185">Reference proteome</keyword>
<dbReference type="InterPro" id="IPR036388">
    <property type="entry name" value="WH-like_DNA-bd_sf"/>
</dbReference>
<dbReference type="SUPFAM" id="SSF46785">
    <property type="entry name" value="Winged helix' DNA-binding domain"/>
    <property type="match status" value="1"/>
</dbReference>
<name>A0ABV5M0F4_9ACTN</name>
<dbReference type="InterPro" id="IPR001845">
    <property type="entry name" value="HTH_ArsR_DNA-bd_dom"/>
</dbReference>
<accession>A0ABV5M0F4</accession>
<sequence length="255" mass="26504">MADEEMDVLAALADPRRRAVYELVAAAGDDAVSRDRVAEALEIGRNLAAHHLDKLAEAGLLEVEFARLSGRNGPGAGRPSKLYRRSATEHSVSLPPREYRVLAEVFAEAVAEAGVEPVLYAAARRTGARIAQEAMAAAARADSGAASVVGSDSALSPRLASSSGSGAGLVPVEATLRELGYEPYADGAVWRLRNCPFDSVARTHPGVVCGANLALLQGAFGDRVRIDPGPLGCCVVVDRAESGAEGGTKNNGDLF</sequence>
<dbReference type="Proteomes" id="UP001589608">
    <property type="component" value="Unassembled WGS sequence"/>
</dbReference>
<evidence type="ECO:0000259" key="1">
    <source>
        <dbReference type="SMART" id="SM00418"/>
    </source>
</evidence>
<dbReference type="Pfam" id="PF12840">
    <property type="entry name" value="HTH_20"/>
    <property type="match status" value="1"/>
</dbReference>
<dbReference type="SMART" id="SM00418">
    <property type="entry name" value="HTH_ARSR"/>
    <property type="match status" value="1"/>
</dbReference>
<organism evidence="2 3">
    <name type="scientific">Dactylosporangium vinaceum</name>
    <dbReference type="NCBI Taxonomy" id="53362"/>
    <lineage>
        <taxon>Bacteria</taxon>
        <taxon>Bacillati</taxon>
        <taxon>Actinomycetota</taxon>
        <taxon>Actinomycetes</taxon>
        <taxon>Micromonosporales</taxon>
        <taxon>Micromonosporaceae</taxon>
        <taxon>Dactylosporangium</taxon>
    </lineage>
</organism>
<protein>
    <submittedName>
        <fullName evidence="2">Helix-turn-helix transcriptional regulator</fullName>
    </submittedName>
</protein>
<dbReference type="Gene3D" id="1.10.10.10">
    <property type="entry name" value="Winged helix-like DNA-binding domain superfamily/Winged helix DNA-binding domain"/>
    <property type="match status" value="1"/>
</dbReference>
<feature type="domain" description="HTH arsR-type" evidence="1">
    <location>
        <begin position="7"/>
        <end position="111"/>
    </location>
</feature>
<reference evidence="2 3" key="1">
    <citation type="submission" date="2024-09" db="EMBL/GenBank/DDBJ databases">
        <authorList>
            <person name="Sun Q."/>
            <person name="Mori K."/>
        </authorList>
    </citation>
    <scope>NUCLEOTIDE SEQUENCE [LARGE SCALE GENOMIC DNA]</scope>
    <source>
        <strain evidence="2 3">JCM 3307</strain>
    </source>
</reference>
<dbReference type="InterPro" id="IPR011991">
    <property type="entry name" value="ArsR-like_HTH"/>
</dbReference>
<evidence type="ECO:0000313" key="3">
    <source>
        <dbReference type="Proteomes" id="UP001589608"/>
    </source>
</evidence>
<gene>
    <name evidence="2" type="ORF">ACFFTR_03920</name>
</gene>